<dbReference type="Proteomes" id="UP000242525">
    <property type="component" value="Unassembled WGS sequence"/>
</dbReference>
<comment type="similarity">
    <text evidence="2 7">Belongs to the DPM3 family.</text>
</comment>
<keyword evidence="9" id="KW-1185">Reference proteome</keyword>
<organism evidence="8 9">
    <name type="scientific">Geotrichum candidum</name>
    <name type="common">Oospora lactis</name>
    <name type="synonym">Dipodascus geotrichum</name>
    <dbReference type="NCBI Taxonomy" id="1173061"/>
    <lineage>
        <taxon>Eukaryota</taxon>
        <taxon>Fungi</taxon>
        <taxon>Dikarya</taxon>
        <taxon>Ascomycota</taxon>
        <taxon>Saccharomycotina</taxon>
        <taxon>Dipodascomycetes</taxon>
        <taxon>Dipodascales</taxon>
        <taxon>Dipodascaceae</taxon>
        <taxon>Geotrichum</taxon>
    </lineage>
</organism>
<dbReference type="UniPathway" id="UPA00378"/>
<proteinExistence type="inferred from homology"/>
<dbReference type="AlphaFoldDB" id="A0A0J9X7I7"/>
<feature type="transmembrane region" description="Helical" evidence="7">
    <location>
        <begin position="7"/>
        <end position="29"/>
    </location>
</feature>
<evidence type="ECO:0000256" key="2">
    <source>
        <dbReference type="ARBA" id="ARBA00010430"/>
    </source>
</evidence>
<comment type="pathway">
    <text evidence="7">Protein modification; protein glycosylation.</text>
</comment>
<comment type="caution">
    <text evidence="8">The sequence shown here is derived from an EMBL/GenBank/DDBJ whole genome shotgun (WGS) entry which is preliminary data.</text>
</comment>
<keyword evidence="6 7" id="KW-0472">Membrane</keyword>
<dbReference type="STRING" id="1173061.A0A0J9X7I7"/>
<dbReference type="GO" id="GO:0005789">
    <property type="term" value="C:endoplasmic reticulum membrane"/>
    <property type="evidence" value="ECO:0007669"/>
    <property type="project" value="UniProtKB-SubCell"/>
</dbReference>
<dbReference type="PANTHER" id="PTHR16433">
    <property type="entry name" value="DOLICHOL-PHOSPHATE MANNOSYLTRANSFERASE SUBUNIT 3"/>
    <property type="match status" value="1"/>
</dbReference>
<evidence type="ECO:0000256" key="5">
    <source>
        <dbReference type="ARBA" id="ARBA00022989"/>
    </source>
</evidence>
<dbReference type="EMBL" id="CCBN010000004">
    <property type="protein sequence ID" value="CDO53123.1"/>
    <property type="molecule type" value="Genomic_DNA"/>
</dbReference>
<dbReference type="OrthoDB" id="2014333at2759"/>
<evidence type="ECO:0000313" key="9">
    <source>
        <dbReference type="Proteomes" id="UP000242525"/>
    </source>
</evidence>
<reference evidence="8" key="1">
    <citation type="submission" date="2014-03" db="EMBL/GenBank/DDBJ databases">
        <authorList>
            <person name="Casaregola S."/>
        </authorList>
    </citation>
    <scope>NUCLEOTIDE SEQUENCE [LARGE SCALE GENOMIC DNA]</scope>
    <source>
        <strain evidence="8">CLIB 918</strain>
    </source>
</reference>
<keyword evidence="4 7" id="KW-0256">Endoplasmic reticulum</keyword>
<dbReference type="GO" id="GO:0006506">
    <property type="term" value="P:GPI anchor biosynthetic process"/>
    <property type="evidence" value="ECO:0007669"/>
    <property type="project" value="TreeGrafter"/>
</dbReference>
<comment type="function">
    <text evidence="7">Stabilizer subunit of the dolichol-phosphate mannose (DPM) synthase complex; tethers catalytic subunit to the ER.</text>
</comment>
<dbReference type="PANTHER" id="PTHR16433:SF0">
    <property type="entry name" value="DOLICHOL-PHOSPHATE MANNOSYLTRANSFERASE SUBUNIT 3"/>
    <property type="match status" value="1"/>
</dbReference>
<evidence type="ECO:0000256" key="3">
    <source>
        <dbReference type="ARBA" id="ARBA00022692"/>
    </source>
</evidence>
<gene>
    <name evidence="8" type="ORF">BN980_GECA04s04685g</name>
</gene>
<accession>A0A0J9X7I7</accession>
<evidence type="ECO:0000256" key="1">
    <source>
        <dbReference type="ARBA" id="ARBA00004477"/>
    </source>
</evidence>
<protein>
    <recommendedName>
        <fullName evidence="7">Dolichol-phosphate mannosyltransferase subunit 3</fullName>
    </recommendedName>
</protein>
<dbReference type="Pfam" id="PF08285">
    <property type="entry name" value="DPM3"/>
    <property type="match status" value="1"/>
</dbReference>
<feature type="transmembrane region" description="Helical" evidence="7">
    <location>
        <begin position="41"/>
        <end position="64"/>
    </location>
</feature>
<comment type="subcellular location">
    <subcellularLocation>
        <location evidence="1 7">Endoplasmic reticulum membrane</location>
        <topology evidence="1 7">Multi-pass membrane protein</topology>
    </subcellularLocation>
</comment>
<evidence type="ECO:0000256" key="7">
    <source>
        <dbReference type="RuleBase" id="RU365085"/>
    </source>
</evidence>
<keyword evidence="5 7" id="KW-1133">Transmembrane helix</keyword>
<keyword evidence="3 7" id="KW-0812">Transmembrane</keyword>
<name>A0A0J9X7I7_GEOCN</name>
<comment type="subunit">
    <text evidence="7">Component of the dolichol-phosphate mannose (DPM) synthase complex.</text>
</comment>
<sequence length="103" mass="11325">MTTRAVQLLIVFGSASFVYVLFLLGVIPTTEIVQHEILPVLPFWLLVTFGSYSLGSLGWGLLTFNDKPEAYDKLLNEIEQAKVELADMGVTIEDDGEGSSDMV</sequence>
<dbReference type="InterPro" id="IPR013174">
    <property type="entry name" value="DPM3"/>
</dbReference>
<evidence type="ECO:0000313" key="8">
    <source>
        <dbReference type="EMBL" id="CDO53123.1"/>
    </source>
</evidence>
<evidence type="ECO:0000256" key="6">
    <source>
        <dbReference type="ARBA" id="ARBA00023136"/>
    </source>
</evidence>
<evidence type="ECO:0000256" key="4">
    <source>
        <dbReference type="ARBA" id="ARBA00022824"/>
    </source>
</evidence>
<dbReference type="GO" id="GO:0033185">
    <property type="term" value="C:dolichol-phosphate-mannose synthase complex"/>
    <property type="evidence" value="ECO:0007669"/>
    <property type="project" value="TreeGrafter"/>
</dbReference>